<dbReference type="AlphaFoldDB" id="A0A0D0F2K9"/>
<accession>A0A0D0F2K9</accession>
<evidence type="ECO:0000313" key="4">
    <source>
        <dbReference type="Proteomes" id="UP000198302"/>
    </source>
</evidence>
<protein>
    <submittedName>
        <fullName evidence="1">Uncharacterized protein</fullName>
    </submittedName>
</protein>
<dbReference type="OrthoDB" id="766105at2"/>
<dbReference type="EMBL" id="MUGX01000013">
    <property type="protein sequence ID" value="OXA87189.1"/>
    <property type="molecule type" value="Genomic_DNA"/>
</dbReference>
<reference evidence="1 3" key="1">
    <citation type="submission" date="2015-01" db="EMBL/GenBank/DDBJ databases">
        <title>Genome of Flavobacterium hibernum DSM 12611.</title>
        <authorList>
            <person name="Stropko S.J."/>
            <person name="Pipes S.E."/>
            <person name="Newman J.D."/>
        </authorList>
    </citation>
    <scope>NUCLEOTIDE SEQUENCE [LARGE SCALE GENOMIC DNA]</scope>
    <source>
        <strain evidence="1 3">DSM 12611</strain>
    </source>
</reference>
<dbReference type="STRING" id="37752.IW18_14595"/>
<reference evidence="2 4" key="2">
    <citation type="submission" date="2016-11" db="EMBL/GenBank/DDBJ databases">
        <title>Whole genomes of Flavobacteriaceae.</title>
        <authorList>
            <person name="Stine C."/>
            <person name="Li C."/>
            <person name="Tadesse D."/>
        </authorList>
    </citation>
    <scope>NUCLEOTIDE SEQUENCE [LARGE SCALE GENOMIC DNA]</scope>
    <source>
        <strain evidence="2 4">ATCC 51468</strain>
    </source>
</reference>
<organism evidence="1 3">
    <name type="scientific">Flavobacterium hibernum</name>
    <dbReference type="NCBI Taxonomy" id="37752"/>
    <lineage>
        <taxon>Bacteria</taxon>
        <taxon>Pseudomonadati</taxon>
        <taxon>Bacteroidota</taxon>
        <taxon>Flavobacteriia</taxon>
        <taxon>Flavobacteriales</taxon>
        <taxon>Flavobacteriaceae</taxon>
        <taxon>Flavobacterium</taxon>
    </lineage>
</organism>
<evidence type="ECO:0000313" key="1">
    <source>
        <dbReference type="EMBL" id="KIO52342.1"/>
    </source>
</evidence>
<dbReference type="RefSeq" id="WP_041518609.1">
    <property type="nucleotide sequence ID" value="NZ_JPRK01000011.1"/>
</dbReference>
<proteinExistence type="predicted"/>
<evidence type="ECO:0000313" key="2">
    <source>
        <dbReference type="EMBL" id="OXA87189.1"/>
    </source>
</evidence>
<keyword evidence="4" id="KW-1185">Reference proteome</keyword>
<dbReference type="Proteomes" id="UP000032061">
    <property type="component" value="Unassembled WGS sequence"/>
</dbReference>
<sequence length="198" mass="23473">MKCFFIFLFLSIFNCYGQQVSEINKILRIPNALEFEKEIRIYKDYSTSETIKILRMYDEGKDNWIVQIFWYSKSFNSVTKIDQIQFPKENLGKLIAKDANLIWLNLLLTNIEFLPSMESIEYKLNTPYIDLEKGEQIIARRKTSIIDGNGYQVYIRNGKIKNNFSFNNAESYLKHFPKVDELVSYNELLSILKKEFNL</sequence>
<gene>
    <name evidence="2" type="ORF">B0A73_12845</name>
    <name evidence="1" type="ORF">IW18_14595</name>
</gene>
<comment type="caution">
    <text evidence="1">The sequence shown here is derived from an EMBL/GenBank/DDBJ whole genome shotgun (WGS) entry which is preliminary data.</text>
</comment>
<dbReference type="Proteomes" id="UP000198302">
    <property type="component" value="Unassembled WGS sequence"/>
</dbReference>
<evidence type="ECO:0000313" key="3">
    <source>
        <dbReference type="Proteomes" id="UP000032061"/>
    </source>
</evidence>
<dbReference type="EMBL" id="JPRK01000011">
    <property type="protein sequence ID" value="KIO52342.1"/>
    <property type="molecule type" value="Genomic_DNA"/>
</dbReference>
<name>A0A0D0F2K9_9FLAO</name>